<gene>
    <name evidence="1" type="ORF">A2462_01935</name>
</gene>
<reference evidence="1 2" key="1">
    <citation type="journal article" date="2016" name="Nat. Commun.">
        <title>Thousands of microbial genomes shed light on interconnected biogeochemical processes in an aquifer system.</title>
        <authorList>
            <person name="Anantharaman K."/>
            <person name="Brown C.T."/>
            <person name="Hug L.A."/>
            <person name="Sharon I."/>
            <person name="Castelle C.J."/>
            <person name="Probst A.J."/>
            <person name="Thomas B.C."/>
            <person name="Singh A."/>
            <person name="Wilkins M.J."/>
            <person name="Karaoz U."/>
            <person name="Brodie E.L."/>
            <person name="Williams K.H."/>
            <person name="Hubbard S.S."/>
            <person name="Banfield J.F."/>
        </authorList>
    </citation>
    <scope>NUCLEOTIDE SEQUENCE [LARGE SCALE GENOMIC DNA]</scope>
</reference>
<accession>A0A1F4TP32</accession>
<comment type="caution">
    <text evidence="1">The sequence shown here is derived from an EMBL/GenBank/DDBJ whole genome shotgun (WGS) entry which is preliminary data.</text>
</comment>
<proteinExistence type="predicted"/>
<name>A0A1F4TP32_UNCSA</name>
<sequence length="354" mass="39596">MIGGDQKIVHSRQLYLPNVGRALRQDVQGVKLSTGLWTDLPSGNHGLSRNALWEIVGLSFGSFSKPVYFQVDWLGFTKAGLSHVAHNQSNPEVALNLLVFLDREYGLETIYSKARQLVDSSGFGDDCLSAFVVLCLVSRRDGRGVKLSVGARFDGFEGASEAKNRREWRRVKPEQRIICGPISLGPRDTSFSLNRLSDRHFALVEQGWENATVRYLRYVKPLLLTQKKFGRLLRDYQGDRFDGKFLYKKDIGCLVVCEGEITQHEQLARTVGIQDVDKEIIAGHIGIDWLEAGQIKITIDGFSQRYVNILGRPGVEAYSQVATRIVQLIRSLVDEESLVTQKDDQGAAITATLL</sequence>
<dbReference type="Proteomes" id="UP000177309">
    <property type="component" value="Unassembled WGS sequence"/>
</dbReference>
<dbReference type="EMBL" id="MEUI01000027">
    <property type="protein sequence ID" value="OGC33833.1"/>
    <property type="molecule type" value="Genomic_DNA"/>
</dbReference>
<protein>
    <submittedName>
        <fullName evidence="1">Uncharacterized protein</fullName>
    </submittedName>
</protein>
<dbReference type="AlphaFoldDB" id="A0A1F4TP32"/>
<evidence type="ECO:0000313" key="2">
    <source>
        <dbReference type="Proteomes" id="UP000177309"/>
    </source>
</evidence>
<organism evidence="1 2">
    <name type="scientific">candidate division WOR-1 bacterium RIFOXYC2_FULL_41_25</name>
    <dbReference type="NCBI Taxonomy" id="1802586"/>
    <lineage>
        <taxon>Bacteria</taxon>
        <taxon>Bacillati</taxon>
        <taxon>Saganbacteria</taxon>
    </lineage>
</organism>
<evidence type="ECO:0000313" key="1">
    <source>
        <dbReference type="EMBL" id="OGC33833.1"/>
    </source>
</evidence>